<reference evidence="1 2" key="1">
    <citation type="submission" date="2022-02" db="EMBL/GenBank/DDBJ databases">
        <authorList>
            <person name="Min J."/>
        </authorList>
    </citation>
    <scope>NUCLEOTIDE SEQUENCE [LARGE SCALE GENOMIC DNA]</scope>
    <source>
        <strain evidence="1 2">GR10-1</strain>
    </source>
</reference>
<name>A0ABS9SQC5_9BACT</name>
<evidence type="ECO:0000313" key="2">
    <source>
        <dbReference type="Proteomes" id="UP001202248"/>
    </source>
</evidence>
<dbReference type="RefSeq" id="WP_240832913.1">
    <property type="nucleotide sequence ID" value="NZ_JAKWBL010000004.1"/>
</dbReference>
<sequence length="62" mass="6999">MKKGSGLIALGLAAWAYWKYKMTPQQKENVKSKVSEAGKNIWEKVPQNIKDTVAPQKPQENI</sequence>
<accession>A0ABS9SQC5</accession>
<comment type="caution">
    <text evidence="1">The sequence shown here is derived from an EMBL/GenBank/DDBJ whole genome shotgun (WGS) entry which is preliminary data.</text>
</comment>
<proteinExistence type="predicted"/>
<organism evidence="1 2">
    <name type="scientific">Niabella ginsengisoli</name>
    <dbReference type="NCBI Taxonomy" id="522298"/>
    <lineage>
        <taxon>Bacteria</taxon>
        <taxon>Pseudomonadati</taxon>
        <taxon>Bacteroidota</taxon>
        <taxon>Chitinophagia</taxon>
        <taxon>Chitinophagales</taxon>
        <taxon>Chitinophagaceae</taxon>
        <taxon>Niabella</taxon>
    </lineage>
</organism>
<evidence type="ECO:0008006" key="3">
    <source>
        <dbReference type="Google" id="ProtNLM"/>
    </source>
</evidence>
<dbReference type="EMBL" id="JAKWBL010000004">
    <property type="protein sequence ID" value="MCH5600603.1"/>
    <property type="molecule type" value="Genomic_DNA"/>
</dbReference>
<evidence type="ECO:0000313" key="1">
    <source>
        <dbReference type="EMBL" id="MCH5600603.1"/>
    </source>
</evidence>
<dbReference type="Proteomes" id="UP001202248">
    <property type="component" value="Unassembled WGS sequence"/>
</dbReference>
<protein>
    <recommendedName>
        <fullName evidence="3">YtxH domain-containing protein</fullName>
    </recommendedName>
</protein>
<gene>
    <name evidence="1" type="ORF">MKP09_23160</name>
</gene>
<keyword evidence="2" id="KW-1185">Reference proteome</keyword>